<dbReference type="Proteomes" id="UP000031668">
    <property type="component" value="Unassembled WGS sequence"/>
</dbReference>
<comment type="caution">
    <text evidence="2">The sequence shown here is derived from an EMBL/GenBank/DDBJ whole genome shotgun (WGS) entry which is preliminary data.</text>
</comment>
<evidence type="ECO:0000256" key="1">
    <source>
        <dbReference type="SAM" id="MobiDB-lite"/>
    </source>
</evidence>
<reference evidence="2 3" key="1">
    <citation type="journal article" date="2014" name="Genome Biol. Evol.">
        <title>The genome of the myxosporean Thelohanellus kitauei shows adaptations to nutrient acquisition within its fish host.</title>
        <authorList>
            <person name="Yang Y."/>
            <person name="Xiong J."/>
            <person name="Zhou Z."/>
            <person name="Huo F."/>
            <person name="Miao W."/>
            <person name="Ran C."/>
            <person name="Liu Y."/>
            <person name="Zhang J."/>
            <person name="Feng J."/>
            <person name="Wang M."/>
            <person name="Wang M."/>
            <person name="Wang L."/>
            <person name="Yao B."/>
        </authorList>
    </citation>
    <scope>NUCLEOTIDE SEQUENCE [LARGE SCALE GENOMIC DNA]</scope>
    <source>
        <strain evidence="2">Wuqing</strain>
    </source>
</reference>
<feature type="compositionally biased region" description="Basic and acidic residues" evidence="1">
    <location>
        <begin position="194"/>
        <end position="204"/>
    </location>
</feature>
<proteinExistence type="predicted"/>
<dbReference type="EMBL" id="JWZT01001610">
    <property type="protein sequence ID" value="KII71811.1"/>
    <property type="molecule type" value="Genomic_DNA"/>
</dbReference>
<protein>
    <submittedName>
        <fullName evidence="2">Uncharacterized protein</fullName>
    </submittedName>
</protein>
<sequence length="204" mass="23258">MGTKYSPAESVYNASVRSTSDSIFNSSFNPKVMKDNDHVEKARIDSLSNAYKYKSVYDKHIPSDQFEVGKYALIKKSEAHGLERTYEGPFQITAKALPNYTLRITGNGLKERKYIVHQNRLKRYNKLHSEDSSSEEEHETVPQGNSITSQEEHTVPEKCKIKIPNEKLEFVKKNLPSFFNRGRMSGSSPSAMHPEIKANDLYHA</sequence>
<keyword evidence="3" id="KW-1185">Reference proteome</keyword>
<evidence type="ECO:0000313" key="2">
    <source>
        <dbReference type="EMBL" id="KII71811.1"/>
    </source>
</evidence>
<feature type="region of interest" description="Disordered" evidence="1">
    <location>
        <begin position="182"/>
        <end position="204"/>
    </location>
</feature>
<evidence type="ECO:0000313" key="3">
    <source>
        <dbReference type="Proteomes" id="UP000031668"/>
    </source>
</evidence>
<dbReference type="OrthoDB" id="8039437at2759"/>
<accession>A0A0C2MWT8</accession>
<name>A0A0C2MWT8_THEKT</name>
<organism evidence="2 3">
    <name type="scientific">Thelohanellus kitauei</name>
    <name type="common">Myxosporean</name>
    <dbReference type="NCBI Taxonomy" id="669202"/>
    <lineage>
        <taxon>Eukaryota</taxon>
        <taxon>Metazoa</taxon>
        <taxon>Cnidaria</taxon>
        <taxon>Myxozoa</taxon>
        <taxon>Myxosporea</taxon>
        <taxon>Bivalvulida</taxon>
        <taxon>Platysporina</taxon>
        <taxon>Myxobolidae</taxon>
        <taxon>Thelohanellus</taxon>
    </lineage>
</organism>
<dbReference type="AlphaFoldDB" id="A0A0C2MWT8"/>
<feature type="region of interest" description="Disordered" evidence="1">
    <location>
        <begin position="128"/>
        <end position="158"/>
    </location>
</feature>
<gene>
    <name evidence="2" type="ORF">RF11_01355</name>
</gene>